<organism evidence="1 2">
    <name type="scientific">Brassica oleracea var. oleracea</name>
    <dbReference type="NCBI Taxonomy" id="109376"/>
    <lineage>
        <taxon>Eukaryota</taxon>
        <taxon>Viridiplantae</taxon>
        <taxon>Streptophyta</taxon>
        <taxon>Embryophyta</taxon>
        <taxon>Tracheophyta</taxon>
        <taxon>Spermatophyta</taxon>
        <taxon>Magnoliopsida</taxon>
        <taxon>eudicotyledons</taxon>
        <taxon>Gunneridae</taxon>
        <taxon>Pentapetalae</taxon>
        <taxon>rosids</taxon>
        <taxon>malvids</taxon>
        <taxon>Brassicales</taxon>
        <taxon>Brassicaceae</taxon>
        <taxon>Brassiceae</taxon>
        <taxon>Brassica</taxon>
    </lineage>
</organism>
<protein>
    <submittedName>
        <fullName evidence="1">Uncharacterized protein</fullName>
    </submittedName>
</protein>
<accession>A0A0D3DSL7</accession>
<keyword evidence="2" id="KW-1185">Reference proteome</keyword>
<sequence length="110" mass="12890">MGVYILHLGVKPSKKKFDYVLHTSESEPWHLNHLMALLFHPLKFIALTHCLENSWFFFYLMQLFHGEARHLFTDMPKGKLKNLFYAYGLFKAYEGLEFSRTGSTAVKNGF</sequence>
<name>A0A0D3DSL7_BRAOL</name>
<evidence type="ECO:0000313" key="1">
    <source>
        <dbReference type="EnsemblPlants" id="Bo8g082250.1"/>
    </source>
</evidence>
<evidence type="ECO:0000313" key="2">
    <source>
        <dbReference type="Proteomes" id="UP000032141"/>
    </source>
</evidence>
<proteinExistence type="predicted"/>
<reference evidence="1" key="2">
    <citation type="submission" date="2015-03" db="UniProtKB">
        <authorList>
            <consortium name="EnsemblPlants"/>
        </authorList>
    </citation>
    <scope>IDENTIFICATION</scope>
</reference>
<dbReference type="Gramene" id="Bo8g082250.1">
    <property type="protein sequence ID" value="Bo8g082250.1"/>
    <property type="gene ID" value="Bo8g082250"/>
</dbReference>
<reference evidence="1 2" key="1">
    <citation type="journal article" date="2014" name="Genome Biol.">
        <title>Transcriptome and methylome profiling reveals relics of genome dominance in the mesopolyploid Brassica oleracea.</title>
        <authorList>
            <person name="Parkin I.A."/>
            <person name="Koh C."/>
            <person name="Tang H."/>
            <person name="Robinson S.J."/>
            <person name="Kagale S."/>
            <person name="Clarke W.E."/>
            <person name="Town C.D."/>
            <person name="Nixon J."/>
            <person name="Krishnakumar V."/>
            <person name="Bidwell S.L."/>
            <person name="Denoeud F."/>
            <person name="Belcram H."/>
            <person name="Links M.G."/>
            <person name="Just J."/>
            <person name="Clarke C."/>
            <person name="Bender T."/>
            <person name="Huebert T."/>
            <person name="Mason A.S."/>
            <person name="Pires J.C."/>
            <person name="Barker G."/>
            <person name="Moore J."/>
            <person name="Walley P.G."/>
            <person name="Manoli S."/>
            <person name="Batley J."/>
            <person name="Edwards D."/>
            <person name="Nelson M.N."/>
            <person name="Wang X."/>
            <person name="Paterson A.H."/>
            <person name="King G."/>
            <person name="Bancroft I."/>
            <person name="Chalhoub B."/>
            <person name="Sharpe A.G."/>
        </authorList>
    </citation>
    <scope>NUCLEOTIDE SEQUENCE</scope>
    <source>
        <strain evidence="1 2">cv. TO1000</strain>
    </source>
</reference>
<dbReference type="Proteomes" id="UP000032141">
    <property type="component" value="Chromosome C8"/>
</dbReference>
<dbReference type="HOGENOM" id="CLU_2174536_0_0_1"/>
<dbReference type="EnsemblPlants" id="Bo8g082250.1">
    <property type="protein sequence ID" value="Bo8g082250.1"/>
    <property type="gene ID" value="Bo8g082250"/>
</dbReference>
<dbReference type="AlphaFoldDB" id="A0A0D3DSL7"/>